<feature type="region of interest" description="Disordered" evidence="11">
    <location>
        <begin position="475"/>
        <end position="503"/>
    </location>
</feature>
<dbReference type="InterPro" id="IPR013210">
    <property type="entry name" value="LRR_N_plant-typ"/>
</dbReference>
<keyword evidence="13" id="KW-0418">Kinase</keyword>
<evidence type="ECO:0000256" key="10">
    <source>
        <dbReference type="ARBA" id="ARBA00038043"/>
    </source>
</evidence>
<evidence type="ECO:0000256" key="1">
    <source>
        <dbReference type="ARBA" id="ARBA00004191"/>
    </source>
</evidence>
<name>A0A9Q0Z9C9_SALPP</name>
<keyword evidence="4" id="KW-0433">Leucine-rich repeat</keyword>
<dbReference type="PANTHER" id="PTHR48007">
    <property type="entry name" value="LEUCINE-RICH REPEAT RECEPTOR-LIKE PROTEIN KINASE PXC1"/>
    <property type="match status" value="1"/>
</dbReference>
<feature type="region of interest" description="Disordered" evidence="11">
    <location>
        <begin position="811"/>
        <end position="841"/>
    </location>
</feature>
<dbReference type="EMBL" id="JAPFFK010000013">
    <property type="protein sequence ID" value="KAJ6726105.1"/>
    <property type="molecule type" value="Genomic_DNA"/>
</dbReference>
<dbReference type="OrthoDB" id="4062651at2759"/>
<dbReference type="GO" id="GO:0004672">
    <property type="term" value="F:protein kinase activity"/>
    <property type="evidence" value="ECO:0007669"/>
    <property type="project" value="InterPro"/>
</dbReference>
<evidence type="ECO:0000313" key="14">
    <source>
        <dbReference type="Proteomes" id="UP001151532"/>
    </source>
</evidence>
<dbReference type="Pfam" id="PF00069">
    <property type="entry name" value="Pkinase"/>
    <property type="match status" value="1"/>
</dbReference>
<dbReference type="AlphaFoldDB" id="A0A9Q0Z9C9"/>
<evidence type="ECO:0000256" key="11">
    <source>
        <dbReference type="SAM" id="MobiDB-lite"/>
    </source>
</evidence>
<dbReference type="InterPro" id="IPR011009">
    <property type="entry name" value="Kinase-like_dom_sf"/>
</dbReference>
<evidence type="ECO:0000256" key="5">
    <source>
        <dbReference type="ARBA" id="ARBA00022692"/>
    </source>
</evidence>
<dbReference type="Gene3D" id="3.80.10.10">
    <property type="entry name" value="Ribonuclease Inhibitor"/>
    <property type="match status" value="2"/>
</dbReference>
<evidence type="ECO:0000256" key="8">
    <source>
        <dbReference type="ARBA" id="ARBA00022989"/>
    </source>
</evidence>
<dbReference type="FunFam" id="3.80.10.10:FF:000400">
    <property type="entry name" value="Nuclear pore complex protein NUP107"/>
    <property type="match status" value="1"/>
</dbReference>
<dbReference type="Pfam" id="PF13855">
    <property type="entry name" value="LRR_8"/>
    <property type="match status" value="1"/>
</dbReference>
<evidence type="ECO:0000256" key="6">
    <source>
        <dbReference type="ARBA" id="ARBA00022729"/>
    </source>
</evidence>
<evidence type="ECO:0000256" key="2">
    <source>
        <dbReference type="ARBA" id="ARBA00004370"/>
    </source>
</evidence>
<keyword evidence="9" id="KW-0472">Membrane</keyword>
<protein>
    <submittedName>
        <fullName evidence="13">LEUCINE-RICH REPEAT RECEPTOR-LIKE PROTEIN KINASE PXC1</fullName>
    </submittedName>
</protein>
<organism evidence="13 14">
    <name type="scientific">Salix purpurea</name>
    <name type="common">Purple osier willow</name>
    <dbReference type="NCBI Taxonomy" id="77065"/>
    <lineage>
        <taxon>Eukaryota</taxon>
        <taxon>Viridiplantae</taxon>
        <taxon>Streptophyta</taxon>
        <taxon>Embryophyta</taxon>
        <taxon>Tracheophyta</taxon>
        <taxon>Spermatophyta</taxon>
        <taxon>Magnoliopsida</taxon>
        <taxon>eudicotyledons</taxon>
        <taxon>Gunneridae</taxon>
        <taxon>Pentapetalae</taxon>
        <taxon>rosids</taxon>
        <taxon>fabids</taxon>
        <taxon>Malpighiales</taxon>
        <taxon>Salicaceae</taxon>
        <taxon>Saliceae</taxon>
        <taxon>Salix</taxon>
    </lineage>
</organism>
<keyword evidence="5" id="KW-0812">Transmembrane</keyword>
<keyword evidence="3" id="KW-0964">Secreted</keyword>
<evidence type="ECO:0000256" key="4">
    <source>
        <dbReference type="ARBA" id="ARBA00022614"/>
    </source>
</evidence>
<feature type="region of interest" description="Disordered" evidence="11">
    <location>
        <begin position="750"/>
        <end position="772"/>
    </location>
</feature>
<evidence type="ECO:0000259" key="12">
    <source>
        <dbReference type="PROSITE" id="PS50011"/>
    </source>
</evidence>
<dbReference type="Pfam" id="PF08263">
    <property type="entry name" value="LRRNT_2"/>
    <property type="match status" value="1"/>
</dbReference>
<feature type="region of interest" description="Disordered" evidence="11">
    <location>
        <begin position="1"/>
        <end position="31"/>
    </location>
</feature>
<dbReference type="PANTHER" id="PTHR48007:SF39">
    <property type="entry name" value="PROTEIN KINASE DOMAIN-CONTAINING PROTEIN"/>
    <property type="match status" value="1"/>
</dbReference>
<comment type="similarity">
    <text evidence="10">Belongs to the polygalacturonase-inhibiting protein family.</text>
</comment>
<dbReference type="Proteomes" id="UP001151532">
    <property type="component" value="Chromosome 8"/>
</dbReference>
<dbReference type="Pfam" id="PF00560">
    <property type="entry name" value="LRR_1"/>
    <property type="match status" value="1"/>
</dbReference>
<comment type="subcellular location">
    <subcellularLocation>
        <location evidence="2">Membrane</location>
    </subcellularLocation>
    <subcellularLocation>
        <location evidence="1">Secreted</location>
        <location evidence="1">Cell wall</location>
    </subcellularLocation>
</comment>
<feature type="domain" description="Protein kinase" evidence="12">
    <location>
        <begin position="535"/>
        <end position="809"/>
    </location>
</feature>
<dbReference type="SUPFAM" id="SSF56112">
    <property type="entry name" value="Protein kinase-like (PK-like)"/>
    <property type="match status" value="1"/>
</dbReference>
<keyword evidence="14" id="KW-1185">Reference proteome</keyword>
<comment type="caution">
    <text evidence="13">The sequence shown here is derived from an EMBL/GenBank/DDBJ whole genome shotgun (WGS) entry which is preliminary data.</text>
</comment>
<evidence type="ECO:0000256" key="3">
    <source>
        <dbReference type="ARBA" id="ARBA00022512"/>
    </source>
</evidence>
<gene>
    <name evidence="13" type="ORF">OIU79_004298</name>
</gene>
<keyword evidence="8" id="KW-1133">Transmembrane helix</keyword>
<dbReference type="GO" id="GO:0016020">
    <property type="term" value="C:membrane"/>
    <property type="evidence" value="ECO:0007669"/>
    <property type="project" value="UniProtKB-SubCell"/>
</dbReference>
<dbReference type="SUPFAM" id="SSF52058">
    <property type="entry name" value="L domain-like"/>
    <property type="match status" value="1"/>
</dbReference>
<dbReference type="GO" id="GO:0005524">
    <property type="term" value="F:ATP binding"/>
    <property type="evidence" value="ECO:0007669"/>
    <property type="project" value="InterPro"/>
</dbReference>
<proteinExistence type="inferred from homology"/>
<reference evidence="13" key="2">
    <citation type="journal article" date="2023" name="Int. J. Mol. Sci.">
        <title>De Novo Assembly and Annotation of 11 Diverse Shrub Willow (Salix) Genomes Reveals Novel Gene Organization in Sex-Linked Regions.</title>
        <authorList>
            <person name="Hyden B."/>
            <person name="Feng K."/>
            <person name="Yates T.B."/>
            <person name="Jawdy S."/>
            <person name="Cereghino C."/>
            <person name="Smart L.B."/>
            <person name="Muchero W."/>
        </authorList>
    </citation>
    <scope>NUCLEOTIDE SEQUENCE</scope>
    <source>
        <tissue evidence="13">Shoot tip</tissue>
    </source>
</reference>
<dbReference type="InterPro" id="IPR046959">
    <property type="entry name" value="PRK1-6/SRF4-like"/>
</dbReference>
<accession>A0A9Q0Z9C9</accession>
<evidence type="ECO:0000256" key="9">
    <source>
        <dbReference type="ARBA" id="ARBA00023136"/>
    </source>
</evidence>
<dbReference type="InterPro" id="IPR001611">
    <property type="entry name" value="Leu-rich_rpt"/>
</dbReference>
<dbReference type="Gene3D" id="3.30.200.20">
    <property type="entry name" value="Phosphorylase Kinase, domain 1"/>
    <property type="match status" value="1"/>
</dbReference>
<keyword evidence="3" id="KW-0134">Cell wall</keyword>
<keyword evidence="13" id="KW-0808">Transferase</keyword>
<sequence length="841" mass="91855">MDNGFEAWTTCERDRSSRSNERGRRDSKDPFNMVVGSTSSAYISGNIFGTGNGVVVFRVGFCISMLICEGGGRAEGVHTGCPHSKFQQLLEKKGGRGKEEERGPELSSREGFSTVMSVNFCKQLNAKRWRNDAKSSVVPVSSLIESQTSLQQRWTENDSNLGASSLMEMVLPALKSYGAPKKDLKVFLASQFFGKILLQEQVRSGDAESLFTLKSAIDPLNSLSWQQRIDVCKWQGVKECKNGRVTKLVVEYQNLSGILDAKILNQLDQLRVLSFKGNSLSGQIPSLSGLVNLKSLFLQNNNFSGNFPDSITGLHRLKVIVLAQNQISGPIPASLLKLSRLYVLYIEDNKFSGAIPPLNQTSLRFFNVSNNQLSGQIPATSSLIRFNTSSFTGNFNLCGVQIQKPCKNLNLGPSPSPTSPNSKPSSKHSKIIKIVAGSAGGFVFVIVCLLLARCFCFKNGPRKDGPSVVEVRNKGVAGSERGGEASGGGGSGSGMAGNSGRKQGGLAWEGEGLGSLVFLGAGDQQMCYSLEDLLKASAETLGRGTVGSTYKAVLESGFIVTVKRLRDSRYPRLDEFGRHMELLGRLRHPSLVPLRAYFQAREERLLVYDYFPNGSLFSLLHGTRTSGDGKPLHWTSCLKIAEDLATGLLYIHQNTGSTHGNLKSSNVLFGPEFESCLSDYGLAALRNPDSPEEHNATSLFYRAPEIRNVRKPPTQPADVYSFGVLLLELLTGKTPFRDLVQEHGSDIPRWVRSVREEETESGDDPASGNETAEEKVQVLVSIAMACVSLAPENRPSMRDVLKMIRDARAEAQVSSNSSHDHSPGRWSDTVQSLPREEHLNI</sequence>
<evidence type="ECO:0000256" key="7">
    <source>
        <dbReference type="ARBA" id="ARBA00022737"/>
    </source>
</evidence>
<keyword evidence="13" id="KW-0675">Receptor</keyword>
<feature type="compositionally biased region" description="Basic and acidic residues" evidence="11">
    <location>
        <begin position="11"/>
        <end position="29"/>
    </location>
</feature>
<dbReference type="PROSITE" id="PS50011">
    <property type="entry name" value="PROTEIN_KINASE_DOM"/>
    <property type="match status" value="1"/>
</dbReference>
<keyword evidence="7" id="KW-0677">Repeat</keyword>
<keyword evidence="6" id="KW-0732">Signal</keyword>
<dbReference type="InterPro" id="IPR000719">
    <property type="entry name" value="Prot_kinase_dom"/>
</dbReference>
<dbReference type="InterPro" id="IPR032675">
    <property type="entry name" value="LRR_dom_sf"/>
</dbReference>
<feature type="compositionally biased region" description="Gly residues" evidence="11">
    <location>
        <begin position="484"/>
        <end position="497"/>
    </location>
</feature>
<reference evidence="13" key="1">
    <citation type="submission" date="2022-11" db="EMBL/GenBank/DDBJ databases">
        <authorList>
            <person name="Hyden B.L."/>
            <person name="Feng K."/>
            <person name="Yates T."/>
            <person name="Jawdy S."/>
            <person name="Smart L.B."/>
            <person name="Muchero W."/>
        </authorList>
    </citation>
    <scope>NUCLEOTIDE SEQUENCE</scope>
    <source>
        <tissue evidence="13">Shoot tip</tissue>
    </source>
</reference>
<evidence type="ECO:0000313" key="13">
    <source>
        <dbReference type="EMBL" id="KAJ6726105.1"/>
    </source>
</evidence>
<dbReference type="Gene3D" id="1.10.510.10">
    <property type="entry name" value="Transferase(Phosphotransferase) domain 1"/>
    <property type="match status" value="1"/>
</dbReference>